<evidence type="ECO:0000256" key="1">
    <source>
        <dbReference type="ARBA" id="ARBA00022723"/>
    </source>
</evidence>
<dbReference type="GO" id="GO:0003676">
    <property type="term" value="F:nucleic acid binding"/>
    <property type="evidence" value="ECO:0007669"/>
    <property type="project" value="InterPro"/>
</dbReference>
<dbReference type="GO" id="GO:0008270">
    <property type="term" value="F:zinc ion binding"/>
    <property type="evidence" value="ECO:0007669"/>
    <property type="project" value="InterPro"/>
</dbReference>
<proteinExistence type="predicted"/>
<protein>
    <recommendedName>
        <fullName evidence="3">HIRAN domain-containing protein</fullName>
    </recommendedName>
</protein>
<gene>
    <name evidence="4" type="ORF">GPECTOR_1g669</name>
</gene>
<dbReference type="InterPro" id="IPR014905">
    <property type="entry name" value="HIRAN"/>
</dbReference>
<evidence type="ECO:0000259" key="3">
    <source>
        <dbReference type="Pfam" id="PF08797"/>
    </source>
</evidence>
<evidence type="ECO:0000313" key="4">
    <source>
        <dbReference type="EMBL" id="KXZ56742.1"/>
    </source>
</evidence>
<dbReference type="Pfam" id="PF08797">
    <property type="entry name" value="HIRAN"/>
    <property type="match status" value="1"/>
</dbReference>
<dbReference type="OrthoDB" id="545262at2759"/>
<dbReference type="Gene3D" id="3.30.70.2330">
    <property type="match status" value="1"/>
</dbReference>
<evidence type="ECO:0000256" key="2">
    <source>
        <dbReference type="ARBA" id="ARBA00022801"/>
    </source>
</evidence>
<dbReference type="AlphaFoldDB" id="A0A150H3X0"/>
<dbReference type="GO" id="GO:0016818">
    <property type="term" value="F:hydrolase activity, acting on acid anhydrides, in phosphorus-containing anhydrides"/>
    <property type="evidence" value="ECO:0007669"/>
    <property type="project" value="InterPro"/>
</dbReference>
<keyword evidence="2" id="KW-0378">Hydrolase</keyword>
<name>A0A150H3X0_GONPE</name>
<accession>A0A150H3X0</accession>
<feature type="domain" description="HIRAN" evidence="3">
    <location>
        <begin position="32"/>
        <end position="87"/>
    </location>
</feature>
<comment type="caution">
    <text evidence="4">The sequence shown here is derived from an EMBL/GenBank/DDBJ whole genome shotgun (WGS) entry which is preliminary data.</text>
</comment>
<reference evidence="5" key="1">
    <citation type="journal article" date="2016" name="Nat. Commun.">
        <title>The Gonium pectorale genome demonstrates co-option of cell cycle regulation during the evolution of multicellularity.</title>
        <authorList>
            <person name="Hanschen E.R."/>
            <person name="Marriage T.N."/>
            <person name="Ferris P.J."/>
            <person name="Hamaji T."/>
            <person name="Toyoda A."/>
            <person name="Fujiyama A."/>
            <person name="Neme R."/>
            <person name="Noguchi H."/>
            <person name="Minakuchi Y."/>
            <person name="Suzuki M."/>
            <person name="Kawai-Toyooka H."/>
            <person name="Smith D.R."/>
            <person name="Sparks H."/>
            <person name="Anderson J."/>
            <person name="Bakaric R."/>
            <person name="Luria V."/>
            <person name="Karger A."/>
            <person name="Kirschner M.W."/>
            <person name="Durand P.M."/>
            <person name="Michod R.E."/>
            <person name="Nozaki H."/>
            <person name="Olson B.J."/>
        </authorList>
    </citation>
    <scope>NUCLEOTIDE SEQUENCE [LARGE SCALE GENOMIC DNA]</scope>
    <source>
        <strain evidence="5">NIES-2863</strain>
    </source>
</reference>
<keyword evidence="5" id="KW-1185">Reference proteome</keyword>
<sequence length="282" mass="30609">MSGPASLSLSCQAELLQNGRRNVELRNNPDKFTIAGVTFEGRQELIRALQPLQSVLLEREPYNPHDPSAVRVVDLLGRTLGYIPRKNDQNARFKYERGFAVIAGAGLAGASGKYGASLYARPTVPCLTLDPFPLAASDSWRHTEMAATFKDRWPQLQATTLAAAGHRCEVTGLSHDELPLLVVPQWRYNSAANAAQLVGLMALSQPLAEAKARLERGVVAAASKSSADMVARSLEELQQTPDGQLFAELNGISAEDATGYFKFELGGTQSAMEQGWRTEVLL</sequence>
<dbReference type="EMBL" id="LSYV01000002">
    <property type="protein sequence ID" value="KXZ56742.1"/>
    <property type="molecule type" value="Genomic_DNA"/>
</dbReference>
<dbReference type="Proteomes" id="UP000075714">
    <property type="component" value="Unassembled WGS sequence"/>
</dbReference>
<keyword evidence="1" id="KW-0479">Metal-binding</keyword>
<organism evidence="4 5">
    <name type="scientific">Gonium pectorale</name>
    <name type="common">Green alga</name>
    <dbReference type="NCBI Taxonomy" id="33097"/>
    <lineage>
        <taxon>Eukaryota</taxon>
        <taxon>Viridiplantae</taxon>
        <taxon>Chlorophyta</taxon>
        <taxon>core chlorophytes</taxon>
        <taxon>Chlorophyceae</taxon>
        <taxon>CS clade</taxon>
        <taxon>Chlamydomonadales</taxon>
        <taxon>Volvocaceae</taxon>
        <taxon>Gonium</taxon>
    </lineage>
</organism>
<evidence type="ECO:0000313" key="5">
    <source>
        <dbReference type="Proteomes" id="UP000075714"/>
    </source>
</evidence>